<evidence type="ECO:0000256" key="1">
    <source>
        <dbReference type="ARBA" id="ARBA00004141"/>
    </source>
</evidence>
<evidence type="ECO:0000256" key="5">
    <source>
        <dbReference type="ARBA" id="ARBA00023136"/>
    </source>
</evidence>
<dbReference type="GO" id="GO:0006487">
    <property type="term" value="P:protein N-linked glycosylation"/>
    <property type="evidence" value="ECO:0007669"/>
    <property type="project" value="UniProtKB-UniRule"/>
</dbReference>
<evidence type="ECO:0000313" key="7">
    <source>
        <dbReference type="EMBL" id="PRW20376.1"/>
    </source>
</evidence>
<sequence length="80" mass="8127">MVAAGTLPLAPPVPEALFQPLALALLISGLLASASFFVREELSTGRRRGLAEEVLLAGVAAACLGFGTVFLLLACGVFLG</sequence>
<comment type="caution">
    <text evidence="7">The sequence shown here is derived from an EMBL/GenBank/DDBJ whole genome shotgun (WGS) entry which is preliminary data.</text>
</comment>
<evidence type="ECO:0000256" key="6">
    <source>
        <dbReference type="RuleBase" id="RU367008"/>
    </source>
</evidence>
<evidence type="ECO:0000256" key="3">
    <source>
        <dbReference type="ARBA" id="ARBA00022692"/>
    </source>
</evidence>
<evidence type="ECO:0000256" key="2">
    <source>
        <dbReference type="ARBA" id="ARBA00009825"/>
    </source>
</evidence>
<keyword evidence="5 6" id="KW-0472">Membrane</keyword>
<dbReference type="AlphaFoldDB" id="A0A2P6TCM4"/>
<name>A0A2P6TCM4_CHLSO</name>
<dbReference type="Proteomes" id="UP000239899">
    <property type="component" value="Unassembled WGS sequence"/>
</dbReference>
<evidence type="ECO:0000313" key="8">
    <source>
        <dbReference type="Proteomes" id="UP000239899"/>
    </source>
</evidence>
<dbReference type="STRING" id="3076.A0A2P6TCM4"/>
<gene>
    <name evidence="7" type="ORF">C2E21_9110</name>
</gene>
<accession>A0A2P6TCM4</accession>
<feature type="transmembrane region" description="Helical" evidence="6">
    <location>
        <begin position="17"/>
        <end position="38"/>
    </location>
</feature>
<comment type="similarity">
    <text evidence="2 6">Belongs to the OST5 family.</text>
</comment>
<keyword evidence="8" id="KW-1185">Reference proteome</keyword>
<comment type="function">
    <text evidence="6">Subunit of the oligosaccharyl transferase (OST) complex that catalyzes the initial transfer of a defined glycan (Glc(3)Man(9)GlcNAc(2) in eukaryotes) from the lipid carrier dolichol-pyrophosphate to an asparagine residue within an Asn-X-Ser/Thr consensus motif in nascent polypeptide chains, the first step in protein N-glycosylation. N-glycosylation occurs cotranslationally and the complex associates with the Sec61 complex at the channel-forming translocon complex that mediates protein translocation across the endoplasmic reticulum (ER). All subunits are required for a maximal enzyme activity.</text>
</comment>
<comment type="subunit">
    <text evidence="6">Component of the oligosaccharyltransferase (OST) complex.</text>
</comment>
<dbReference type="Pfam" id="PF05251">
    <property type="entry name" value="Ost5"/>
    <property type="match status" value="1"/>
</dbReference>
<dbReference type="PANTHER" id="PTHR13636">
    <property type="entry name" value="TRANSMEMBRANE PROTEIN 258"/>
    <property type="match status" value="1"/>
</dbReference>
<dbReference type="EMBL" id="LHPG02000024">
    <property type="protein sequence ID" value="PRW20376.1"/>
    <property type="molecule type" value="Genomic_DNA"/>
</dbReference>
<organism evidence="7 8">
    <name type="scientific">Chlorella sorokiniana</name>
    <name type="common">Freshwater green alga</name>
    <dbReference type="NCBI Taxonomy" id="3076"/>
    <lineage>
        <taxon>Eukaryota</taxon>
        <taxon>Viridiplantae</taxon>
        <taxon>Chlorophyta</taxon>
        <taxon>core chlorophytes</taxon>
        <taxon>Trebouxiophyceae</taxon>
        <taxon>Chlorellales</taxon>
        <taxon>Chlorellaceae</taxon>
        <taxon>Chlorella clade</taxon>
        <taxon>Chlorella</taxon>
    </lineage>
</organism>
<comment type="subcellular location">
    <subcellularLocation>
        <location evidence="1 6">Membrane</location>
        <topology evidence="1 6">Multi-pass membrane protein</topology>
    </subcellularLocation>
</comment>
<protein>
    <recommendedName>
        <fullName evidence="6">Dolichyl-diphosphooligosaccharide-protein glycosyltransferase subunit OST5</fullName>
    </recommendedName>
</protein>
<proteinExistence type="inferred from homology"/>
<dbReference type="GO" id="GO:0008250">
    <property type="term" value="C:oligosaccharyltransferase complex"/>
    <property type="evidence" value="ECO:0007669"/>
    <property type="project" value="UniProtKB-UniRule"/>
</dbReference>
<reference evidence="7 8" key="1">
    <citation type="journal article" date="2018" name="Plant J.">
        <title>Genome sequences of Chlorella sorokiniana UTEX 1602 and Micractinium conductrix SAG 241.80: implications to maltose excretion by a green alga.</title>
        <authorList>
            <person name="Arriola M.B."/>
            <person name="Velmurugan N."/>
            <person name="Zhang Y."/>
            <person name="Plunkett M.H."/>
            <person name="Hondzo H."/>
            <person name="Barney B.M."/>
        </authorList>
    </citation>
    <scope>NUCLEOTIDE SEQUENCE [LARGE SCALE GENOMIC DNA]</scope>
    <source>
        <strain evidence="8">UTEX 1602</strain>
    </source>
</reference>
<evidence type="ECO:0000256" key="4">
    <source>
        <dbReference type="ARBA" id="ARBA00022989"/>
    </source>
</evidence>
<keyword evidence="3 6" id="KW-0812">Transmembrane</keyword>
<feature type="transmembrane region" description="Helical" evidence="6">
    <location>
        <begin position="54"/>
        <end position="79"/>
    </location>
</feature>
<dbReference type="InterPro" id="IPR007915">
    <property type="entry name" value="TMEM258/Ost5"/>
</dbReference>
<keyword evidence="4 6" id="KW-1133">Transmembrane helix</keyword>